<evidence type="ECO:0000259" key="11">
    <source>
        <dbReference type="PROSITE" id="PS51794"/>
    </source>
</evidence>
<comment type="function">
    <text evidence="10">Catalyzes the condensation of 2 ATP molecules into cyclic di-AMP (c-di-AMP), a second messenger used to regulate differing processes in different bacteria.</text>
</comment>
<reference evidence="12 13" key="1">
    <citation type="submission" date="2021-03" db="EMBL/GenBank/DDBJ databases">
        <title>Genomic Encyclopedia of Type Strains, Phase IV (KMG-IV): sequencing the most valuable type-strain genomes for metagenomic binning, comparative biology and taxonomic classification.</title>
        <authorList>
            <person name="Goeker M."/>
        </authorList>
    </citation>
    <scope>NUCLEOTIDE SEQUENCE [LARGE SCALE GENOMIC DNA]</scope>
    <source>
        <strain evidence="12 13">DSM 27138</strain>
    </source>
</reference>
<dbReference type="InterPro" id="IPR003390">
    <property type="entry name" value="DNA_integrity_scan_DisA_N"/>
</dbReference>
<keyword evidence="8 10" id="KW-1133">Transmembrane helix</keyword>
<keyword evidence="9 10" id="KW-0472">Membrane</keyword>
<dbReference type="InterPro" id="IPR034701">
    <property type="entry name" value="CdaA"/>
</dbReference>
<comment type="caution">
    <text evidence="10">Lacks conserved residue(s) required for the propagation of feature annotation.</text>
</comment>
<dbReference type="Proteomes" id="UP001519289">
    <property type="component" value="Unassembled WGS sequence"/>
</dbReference>
<feature type="transmembrane region" description="Helical" evidence="10">
    <location>
        <begin position="73"/>
        <end position="94"/>
    </location>
</feature>
<evidence type="ECO:0000256" key="1">
    <source>
        <dbReference type="ARBA" id="ARBA00000877"/>
    </source>
</evidence>
<name>A0ABS4JR69_9FIRM</name>
<proteinExistence type="inferred from homology"/>
<comment type="subunit">
    <text evidence="10">Probably a homodimer.</text>
</comment>
<keyword evidence="2 10" id="KW-1003">Cell membrane</keyword>
<dbReference type="HAMAP" id="MF_01499">
    <property type="entry name" value="DacA"/>
    <property type="match status" value="1"/>
</dbReference>
<feature type="domain" description="DAC" evidence="11">
    <location>
        <begin position="95"/>
        <end position="258"/>
    </location>
</feature>
<organism evidence="12 13">
    <name type="scientific">Symbiobacterium terraclitae</name>
    <dbReference type="NCBI Taxonomy" id="557451"/>
    <lineage>
        <taxon>Bacteria</taxon>
        <taxon>Bacillati</taxon>
        <taxon>Bacillota</taxon>
        <taxon>Clostridia</taxon>
        <taxon>Eubacteriales</taxon>
        <taxon>Symbiobacteriaceae</taxon>
        <taxon>Symbiobacterium</taxon>
    </lineage>
</organism>
<dbReference type="RefSeq" id="WP_342589436.1">
    <property type="nucleotide sequence ID" value="NZ_JAGGLG010000009.1"/>
</dbReference>
<dbReference type="Pfam" id="PF19293">
    <property type="entry name" value="CdaA_N"/>
    <property type="match status" value="1"/>
</dbReference>
<gene>
    <name evidence="10" type="primary">dacA</name>
    <name evidence="12" type="ORF">J2Z79_001441</name>
</gene>
<comment type="caution">
    <text evidence="12">The sequence shown here is derived from an EMBL/GenBank/DDBJ whole genome shotgun (WGS) entry which is preliminary data.</text>
</comment>
<comment type="similarity">
    <text evidence="10">Belongs to the adenylate cyclase family. DacA/CdaA subfamily.</text>
</comment>
<evidence type="ECO:0000256" key="9">
    <source>
        <dbReference type="ARBA" id="ARBA00023136"/>
    </source>
</evidence>
<comment type="catalytic activity">
    <reaction evidence="1 10">
        <text>2 ATP = 3',3'-c-di-AMP + 2 diphosphate</text>
        <dbReference type="Rhea" id="RHEA:35655"/>
        <dbReference type="ChEBI" id="CHEBI:30616"/>
        <dbReference type="ChEBI" id="CHEBI:33019"/>
        <dbReference type="ChEBI" id="CHEBI:71500"/>
        <dbReference type="EC" id="2.7.7.85"/>
    </reaction>
</comment>
<protein>
    <recommendedName>
        <fullName evidence="10">Diadenylate cyclase</fullName>
        <shortName evidence="10">DAC</shortName>
        <ecNumber evidence="10">2.7.7.85</ecNumber>
    </recommendedName>
    <alternativeName>
        <fullName evidence="10">Cyclic-di-AMP synthase</fullName>
        <shortName evidence="10">c-di-AMP synthase</shortName>
    </alternativeName>
</protein>
<dbReference type="Pfam" id="PF02457">
    <property type="entry name" value="DAC"/>
    <property type="match status" value="1"/>
</dbReference>
<dbReference type="PIRSF" id="PIRSF004793">
    <property type="entry name" value="UCP004793"/>
    <property type="match status" value="1"/>
</dbReference>
<keyword evidence="5 10" id="KW-0548">Nucleotidyltransferase</keyword>
<keyword evidence="4 10" id="KW-0812">Transmembrane</keyword>
<dbReference type="Gene3D" id="3.40.1700.10">
    <property type="entry name" value="DNA integrity scanning protein, DisA, N-terminal domain"/>
    <property type="match status" value="1"/>
</dbReference>
<keyword evidence="7 10" id="KW-0067">ATP-binding</keyword>
<accession>A0ABS4JR69</accession>
<dbReference type="PROSITE" id="PS51794">
    <property type="entry name" value="DAC"/>
    <property type="match status" value="1"/>
</dbReference>
<evidence type="ECO:0000256" key="3">
    <source>
        <dbReference type="ARBA" id="ARBA00022679"/>
    </source>
</evidence>
<feature type="transmembrane region" description="Helical" evidence="10">
    <location>
        <begin position="49"/>
        <end position="67"/>
    </location>
</feature>
<evidence type="ECO:0000256" key="8">
    <source>
        <dbReference type="ARBA" id="ARBA00022989"/>
    </source>
</evidence>
<sequence>MAAVDFNQFANYLASLGLRSPWDFLRTILDISLVAYIFYKLFSLIRGTRAVPLINGVITLVVALQVAEALRLYTIQFILENVFIAASVALPIIFQPELRRALEHLGRGRLLKASLRSDEEQEEELQRTIDQVVRAAEILGRTKTGALIVIARGTGLNEYIDSGIKLDAVVSAELLVNIFVQKTPLHDGAAIIQNNRVAAAACWLPLAESTVLSHDLGTRHRSGVGITEQTDCVVVIVSEETGIISLAVQGGLTRNLDAKALREMLVKLMDRGKRPAGVRRLFDWGSSS</sequence>
<dbReference type="EMBL" id="JAGGLG010000009">
    <property type="protein sequence ID" value="MBP2018042.1"/>
    <property type="molecule type" value="Genomic_DNA"/>
</dbReference>
<evidence type="ECO:0000256" key="7">
    <source>
        <dbReference type="ARBA" id="ARBA00022840"/>
    </source>
</evidence>
<evidence type="ECO:0000256" key="4">
    <source>
        <dbReference type="ARBA" id="ARBA00022692"/>
    </source>
</evidence>
<evidence type="ECO:0000256" key="5">
    <source>
        <dbReference type="ARBA" id="ARBA00022695"/>
    </source>
</evidence>
<keyword evidence="3 10" id="KW-0808">Transferase</keyword>
<dbReference type="InterPro" id="IPR045585">
    <property type="entry name" value="CdaA_N"/>
</dbReference>
<evidence type="ECO:0000256" key="6">
    <source>
        <dbReference type="ARBA" id="ARBA00022741"/>
    </source>
</evidence>
<dbReference type="InterPro" id="IPR014046">
    <property type="entry name" value="C-di-AMP_synthase"/>
</dbReference>
<dbReference type="NCBIfam" id="TIGR00159">
    <property type="entry name" value="diadenylate cyclase CdaA"/>
    <property type="match status" value="1"/>
</dbReference>
<dbReference type="GO" id="GO:0106408">
    <property type="term" value="F:diadenylate cyclase activity"/>
    <property type="evidence" value="ECO:0007669"/>
    <property type="project" value="UniProtKB-EC"/>
</dbReference>
<feature type="transmembrane region" description="Helical" evidence="10">
    <location>
        <begin position="24"/>
        <end position="42"/>
    </location>
</feature>
<dbReference type="InterPro" id="IPR036888">
    <property type="entry name" value="DNA_integrity_DisA_N_sf"/>
</dbReference>
<evidence type="ECO:0000313" key="13">
    <source>
        <dbReference type="Proteomes" id="UP001519289"/>
    </source>
</evidence>
<evidence type="ECO:0000313" key="12">
    <source>
        <dbReference type="EMBL" id="MBP2018042.1"/>
    </source>
</evidence>
<keyword evidence="6 10" id="KW-0547">Nucleotide-binding</keyword>
<evidence type="ECO:0000256" key="2">
    <source>
        <dbReference type="ARBA" id="ARBA00022475"/>
    </source>
</evidence>
<dbReference type="SUPFAM" id="SSF143597">
    <property type="entry name" value="YojJ-like"/>
    <property type="match status" value="1"/>
</dbReference>
<evidence type="ECO:0000256" key="10">
    <source>
        <dbReference type="HAMAP-Rule" id="MF_01499"/>
    </source>
</evidence>
<keyword evidence="13" id="KW-1185">Reference proteome</keyword>
<dbReference type="PANTHER" id="PTHR34185:SF1">
    <property type="entry name" value="DIADENYLATE CYCLASE"/>
    <property type="match status" value="1"/>
</dbReference>
<dbReference type="EC" id="2.7.7.85" evidence="10"/>
<dbReference type="PANTHER" id="PTHR34185">
    <property type="entry name" value="DIADENYLATE CYCLASE"/>
    <property type="match status" value="1"/>
</dbReference>
<dbReference type="InterPro" id="IPR050338">
    <property type="entry name" value="DisA"/>
</dbReference>